<sequence length="95" mass="10315">MRILIVLIVSALLSACRSGVRPDLPEASTAVLPKVQIVERIVYVKIPERLTKQEAVPEGPIAQCFDVAAARRAVIERQNARAAEIATIEGTEVKP</sequence>
<dbReference type="STRING" id="428993.SAMN06296058_1251"/>
<keyword evidence="2" id="KW-1185">Reference proteome</keyword>
<dbReference type="Proteomes" id="UP000190341">
    <property type="component" value="Unassembled WGS sequence"/>
</dbReference>
<reference evidence="1 2" key="1">
    <citation type="submission" date="2017-02" db="EMBL/GenBank/DDBJ databases">
        <authorList>
            <person name="Peterson S.W."/>
        </authorList>
    </citation>
    <scope>NUCLEOTIDE SEQUENCE [LARGE SCALE GENOMIC DNA]</scope>
    <source>
        <strain evidence="1 2">P15</strain>
    </source>
</reference>
<proteinExistence type="predicted"/>
<dbReference type="EMBL" id="FUZV01000001">
    <property type="protein sequence ID" value="SKC57183.1"/>
    <property type="molecule type" value="Genomic_DNA"/>
</dbReference>
<organism evidence="1 2">
    <name type="scientific">Pseudoxanthomonas indica</name>
    <dbReference type="NCBI Taxonomy" id="428993"/>
    <lineage>
        <taxon>Bacteria</taxon>
        <taxon>Pseudomonadati</taxon>
        <taxon>Pseudomonadota</taxon>
        <taxon>Gammaproteobacteria</taxon>
        <taxon>Lysobacterales</taxon>
        <taxon>Lysobacteraceae</taxon>
        <taxon>Pseudoxanthomonas</taxon>
    </lineage>
</organism>
<dbReference type="OrthoDB" id="6059193at2"/>
<evidence type="ECO:0008006" key="3">
    <source>
        <dbReference type="Google" id="ProtNLM"/>
    </source>
</evidence>
<gene>
    <name evidence="1" type="ORF">SAMN06296058_1251</name>
</gene>
<dbReference type="PROSITE" id="PS51257">
    <property type="entry name" value="PROKAR_LIPOPROTEIN"/>
    <property type="match status" value="1"/>
</dbReference>
<evidence type="ECO:0000313" key="1">
    <source>
        <dbReference type="EMBL" id="SKC57183.1"/>
    </source>
</evidence>
<evidence type="ECO:0000313" key="2">
    <source>
        <dbReference type="Proteomes" id="UP000190341"/>
    </source>
</evidence>
<name>A0A1T5K0N6_9GAMM</name>
<accession>A0A1T5K0N6</accession>
<protein>
    <recommendedName>
        <fullName evidence="3">Lipoprotein</fullName>
    </recommendedName>
</protein>
<dbReference type="RefSeq" id="WP_079723566.1">
    <property type="nucleotide sequence ID" value="NZ_BMCL01000002.1"/>
</dbReference>
<dbReference type="AlphaFoldDB" id="A0A1T5K0N6"/>